<evidence type="ECO:0008006" key="3">
    <source>
        <dbReference type="Google" id="ProtNLM"/>
    </source>
</evidence>
<dbReference type="EMBL" id="BOPO01000151">
    <property type="protein sequence ID" value="GIL32069.1"/>
    <property type="molecule type" value="Genomic_DNA"/>
</dbReference>
<reference evidence="2" key="1">
    <citation type="journal article" date="2021" name="Int. J. Syst. Evol. Microbiol.">
        <title>Actinocatenispora comari sp. nov., an endophytic actinomycete isolated from aerial parts of Comarum salesowianum.</title>
        <authorList>
            <person name="Oyunbileg N."/>
            <person name="Iizaka Y."/>
            <person name="Hamada M."/>
            <person name="Davaapurev B.O."/>
            <person name="Fukumoto A."/>
            <person name="Tsetseg B."/>
            <person name="Kato F."/>
            <person name="Tamura T."/>
            <person name="Batkhuu J."/>
            <person name="Anzai Y."/>
        </authorList>
    </citation>
    <scope>NUCLEOTIDE SEQUENCE [LARGE SCALE GENOMIC DNA]</scope>
    <source>
        <strain evidence="2">NUM-2625</strain>
    </source>
</reference>
<evidence type="ECO:0000313" key="2">
    <source>
        <dbReference type="Proteomes" id="UP000614996"/>
    </source>
</evidence>
<dbReference type="PANTHER" id="PTHR44068:SF6">
    <property type="entry name" value="SAM-DEPENDENT METHYLTRANSFERASE ERG6_SMT-TYPE DOMAIN-CONTAINING PROTEIN"/>
    <property type="match status" value="1"/>
</dbReference>
<dbReference type="InterPro" id="IPR050447">
    <property type="entry name" value="Erg6_SMT_methyltransf"/>
</dbReference>
<dbReference type="PANTHER" id="PTHR44068">
    <property type="entry name" value="ZGC:194242"/>
    <property type="match status" value="1"/>
</dbReference>
<protein>
    <recommendedName>
        <fullName evidence="3">Methyltransferase domain-containing protein</fullName>
    </recommendedName>
</protein>
<dbReference type="GO" id="GO:0003838">
    <property type="term" value="F:sterol 24-C-methyltransferase activity"/>
    <property type="evidence" value="ECO:0007669"/>
    <property type="project" value="TreeGrafter"/>
</dbReference>
<dbReference type="Pfam" id="PF13489">
    <property type="entry name" value="Methyltransf_23"/>
    <property type="match status" value="1"/>
</dbReference>
<dbReference type="GO" id="GO:0016126">
    <property type="term" value="P:sterol biosynthetic process"/>
    <property type="evidence" value="ECO:0007669"/>
    <property type="project" value="TreeGrafter"/>
</dbReference>
<organism evidence="1 2">
    <name type="scientific">Actinocatenispora comari</name>
    <dbReference type="NCBI Taxonomy" id="2807577"/>
    <lineage>
        <taxon>Bacteria</taxon>
        <taxon>Bacillati</taxon>
        <taxon>Actinomycetota</taxon>
        <taxon>Actinomycetes</taxon>
        <taxon>Micromonosporales</taxon>
        <taxon>Micromonosporaceae</taxon>
        <taxon>Actinocatenispora</taxon>
    </lineage>
</organism>
<sequence>MANRHDPELLATAFYDPVERGGEGASDLFRMLMGDDWSHGLREAEQQGKTPAEAAYALKQMLVDRAGIKPGHRVLEFGSGVGGGTVSMAQLTGASFLGISSSDYLTEQARAHASARGVSETVSFATVDPYEYRTLATWPRESFDAVCFFESLCHVPRKDLFMQAAFSRLKPGGVLYGLDWIQRPFAEFQTTEQIAPIIDPVCDQFRLAGIGTVDGYADLMRRAGLTVSAAVDEFAGVRCWGSTPDGDRPAWLQHARPLKQALDAARASGVFSVGWWIATKPGVLD</sequence>
<name>A0A8J4AIY3_9ACTN</name>
<gene>
    <name evidence="1" type="ORF">NUM_73230</name>
</gene>
<dbReference type="RefSeq" id="WP_207129598.1">
    <property type="nucleotide sequence ID" value="NZ_BOPO01000151.1"/>
</dbReference>
<evidence type="ECO:0000313" key="1">
    <source>
        <dbReference type="EMBL" id="GIL32069.1"/>
    </source>
</evidence>
<keyword evidence="2" id="KW-1185">Reference proteome</keyword>
<dbReference type="InterPro" id="IPR029063">
    <property type="entry name" value="SAM-dependent_MTases_sf"/>
</dbReference>
<accession>A0A8J4AIY3</accession>
<dbReference type="SUPFAM" id="SSF53335">
    <property type="entry name" value="S-adenosyl-L-methionine-dependent methyltransferases"/>
    <property type="match status" value="1"/>
</dbReference>
<dbReference type="AlphaFoldDB" id="A0A8J4AIY3"/>
<dbReference type="Gene3D" id="3.40.50.150">
    <property type="entry name" value="Vaccinia Virus protein VP39"/>
    <property type="match status" value="1"/>
</dbReference>
<proteinExistence type="predicted"/>
<dbReference type="Proteomes" id="UP000614996">
    <property type="component" value="Unassembled WGS sequence"/>
</dbReference>
<comment type="caution">
    <text evidence="1">The sequence shown here is derived from an EMBL/GenBank/DDBJ whole genome shotgun (WGS) entry which is preliminary data.</text>
</comment>